<dbReference type="InterPro" id="IPR000577">
    <property type="entry name" value="Carb_kinase_FGGY"/>
</dbReference>
<evidence type="ECO:0000256" key="6">
    <source>
        <dbReference type="ARBA" id="ARBA00023277"/>
    </source>
</evidence>
<keyword evidence="3 7" id="KW-0418">Kinase</keyword>
<evidence type="ECO:0000259" key="10">
    <source>
        <dbReference type="Pfam" id="PF00370"/>
    </source>
</evidence>
<keyword evidence="1 7" id="KW-0808">Transferase</keyword>
<proteinExistence type="inferred from homology"/>
<keyword evidence="5 7" id="KW-0054">Arabinose catabolism</keyword>
<dbReference type="HAMAP" id="MF_00520">
    <property type="entry name" value="Ribulokinase"/>
    <property type="match status" value="1"/>
</dbReference>
<sequence>MLMKKYAIGVDFGTESGRVVLVDVATGEVAGTHSTQYKHGVITETLPHKQVKLKNSTALQHPQDYLDVLETSIPRVLEDSGVSKDDIVGIGIDFTSCTILPVDEQFTPLCFQEKWKDEPHAWVKLWKHHAAQPEADTINQLASESNEEWLKRYGGKISSEWMLPKILEIIHDREELYHEAALFLEAADWLTSLMVGEVKRNSCSAGYKGMWHKQEGYVRKEFLKRLHPLMENIYETKLSGEVVPIGSKAGELTEEFAAKIGLKPKTPVAIGIIDAHAAVPGAGVTAPGSMVMVMGTSTCHMLLSTKEEFVEGISGVVEDGIIPGYYGYEAGQAAVGDIFAWFVKELVPGYVEREAEAKNLSIHQYLEQKASTLPPGSKGLLALDWHNGNRTPLIDANLSGLLVGLTLNTKPEEIYRALIESTAFGTRLIIESFENAGIEINELVACGGLPHQNEMLMQIYADVTARPIKIASNKITSAIGAAMFGAVAAGSKLGGYDTIEEAAANMAKLKDKVFYPKQDHVEKYNLYYEEYKKLVNYFGRGTNNVMKKIKN</sequence>
<dbReference type="PROSITE" id="PS00445">
    <property type="entry name" value="FGGY_KINASES_2"/>
    <property type="match status" value="1"/>
</dbReference>
<dbReference type="EMBL" id="LWBR01000065">
    <property type="protein sequence ID" value="KZN95114.1"/>
    <property type="molecule type" value="Genomic_DNA"/>
</dbReference>
<dbReference type="AlphaFoldDB" id="A0A165WMI3"/>
<evidence type="ECO:0000256" key="2">
    <source>
        <dbReference type="ARBA" id="ARBA00022741"/>
    </source>
</evidence>
<dbReference type="PIRSF" id="PIRSF000538">
    <property type="entry name" value="GlpK"/>
    <property type="match status" value="1"/>
</dbReference>
<feature type="domain" description="Carbohydrate kinase FGGY N-terminal" evidence="10">
    <location>
        <begin position="6"/>
        <end position="279"/>
    </location>
</feature>
<dbReference type="Pfam" id="PF00370">
    <property type="entry name" value="FGGY_N"/>
    <property type="match status" value="1"/>
</dbReference>
<comment type="similarity">
    <text evidence="7 9">Belongs to the ribulokinase family.</text>
</comment>
<dbReference type="InterPro" id="IPR005929">
    <property type="entry name" value="Ribulokinase"/>
</dbReference>
<dbReference type="GO" id="GO:0019569">
    <property type="term" value="P:L-arabinose catabolic process to D-xylulose 5-phosphate"/>
    <property type="evidence" value="ECO:0007669"/>
    <property type="project" value="UniProtKB-UniRule"/>
</dbReference>
<dbReference type="GO" id="GO:0019150">
    <property type="term" value="F:D-ribulokinase activity"/>
    <property type="evidence" value="ECO:0007669"/>
    <property type="project" value="TreeGrafter"/>
</dbReference>
<dbReference type="GO" id="GO:0005737">
    <property type="term" value="C:cytoplasm"/>
    <property type="evidence" value="ECO:0007669"/>
    <property type="project" value="TreeGrafter"/>
</dbReference>
<dbReference type="UniPathway" id="UPA00145">
    <property type="reaction ID" value="UER00566"/>
</dbReference>
<dbReference type="STRING" id="33936.AZI98_15930"/>
<dbReference type="InterPro" id="IPR018484">
    <property type="entry name" value="FGGY_N"/>
</dbReference>
<gene>
    <name evidence="7" type="primary">araB</name>
    <name evidence="12" type="ORF">AZI98_15930</name>
</gene>
<dbReference type="Gene3D" id="3.30.420.40">
    <property type="match status" value="2"/>
</dbReference>
<comment type="catalytic activity">
    <reaction evidence="7 9">
        <text>L-ribulose + ATP = L-ribulose 5-phosphate + ADP + H(+)</text>
        <dbReference type="Rhea" id="RHEA:22072"/>
        <dbReference type="ChEBI" id="CHEBI:15378"/>
        <dbReference type="ChEBI" id="CHEBI:16880"/>
        <dbReference type="ChEBI" id="CHEBI:30616"/>
        <dbReference type="ChEBI" id="CHEBI:58226"/>
        <dbReference type="ChEBI" id="CHEBI:456216"/>
        <dbReference type="EC" id="2.7.1.16"/>
    </reaction>
</comment>
<comment type="catalytic activity">
    <reaction evidence="7">
        <text>D-ribulose + ATP = D-ribulose 5-phosphate + ADP + H(+)</text>
        <dbReference type="Rhea" id="RHEA:17601"/>
        <dbReference type="ChEBI" id="CHEBI:15378"/>
        <dbReference type="ChEBI" id="CHEBI:17173"/>
        <dbReference type="ChEBI" id="CHEBI:30616"/>
        <dbReference type="ChEBI" id="CHEBI:58121"/>
        <dbReference type="ChEBI" id="CHEBI:456216"/>
        <dbReference type="EC" id="2.7.1.16"/>
    </reaction>
</comment>
<dbReference type="CDD" id="cd07781">
    <property type="entry name" value="ASKHA_NBD_FGGY_L-RBK"/>
    <property type="match status" value="1"/>
</dbReference>
<evidence type="ECO:0000256" key="9">
    <source>
        <dbReference type="RuleBase" id="RU003455"/>
    </source>
</evidence>
<evidence type="ECO:0000256" key="4">
    <source>
        <dbReference type="ARBA" id="ARBA00022840"/>
    </source>
</evidence>
<dbReference type="EC" id="2.7.1.16" evidence="7 8"/>
<reference evidence="12 13" key="1">
    <citation type="submission" date="2016-04" db="EMBL/GenBank/DDBJ databases">
        <title>Draft genome sequence of Aeribacillus pallidus 8m3 from petroleum reservoir.</title>
        <authorList>
            <person name="Poltaraus A.B."/>
            <person name="Nazina T.N."/>
            <person name="Tourova T.P."/>
            <person name="Malakho S.M."/>
            <person name="Korshunova A.V."/>
            <person name="Sokolova D.S."/>
        </authorList>
    </citation>
    <scope>NUCLEOTIDE SEQUENCE [LARGE SCALE GENOMIC DNA]</scope>
    <source>
        <strain evidence="12 13">8m3</strain>
    </source>
</reference>
<dbReference type="PANTHER" id="PTHR43435">
    <property type="entry name" value="RIBULOKINASE"/>
    <property type="match status" value="1"/>
</dbReference>
<dbReference type="GO" id="GO:0008741">
    <property type="term" value="F:ribulokinase activity"/>
    <property type="evidence" value="ECO:0007669"/>
    <property type="project" value="UniProtKB-UniRule"/>
</dbReference>
<keyword evidence="4 7" id="KW-0067">ATP-binding</keyword>
<comment type="pathway">
    <text evidence="7 9">Carbohydrate degradation; L-arabinose degradation via L-ribulose; D-xylulose 5-phosphate from L-arabinose (bacterial route): step 2/3.</text>
</comment>
<dbReference type="NCBIfam" id="NF003154">
    <property type="entry name" value="PRK04123.1"/>
    <property type="match status" value="1"/>
</dbReference>
<dbReference type="InterPro" id="IPR018483">
    <property type="entry name" value="Carb_kinase_FGGY_CS"/>
</dbReference>
<keyword evidence="2 7" id="KW-0547">Nucleotide-binding</keyword>
<dbReference type="NCBIfam" id="TIGR01234">
    <property type="entry name" value="L-ribulokinase"/>
    <property type="match status" value="1"/>
</dbReference>
<dbReference type="Pfam" id="PF02782">
    <property type="entry name" value="FGGY_C"/>
    <property type="match status" value="1"/>
</dbReference>
<feature type="domain" description="Carbohydrate kinase FGGY C-terminal" evidence="11">
    <location>
        <begin position="291"/>
        <end position="489"/>
    </location>
</feature>
<organism evidence="12 13">
    <name type="scientific">Aeribacillus pallidus</name>
    <dbReference type="NCBI Taxonomy" id="33936"/>
    <lineage>
        <taxon>Bacteria</taxon>
        <taxon>Bacillati</taxon>
        <taxon>Bacillota</taxon>
        <taxon>Bacilli</taxon>
        <taxon>Bacillales</taxon>
        <taxon>Bacillaceae</taxon>
        <taxon>Aeribacillus</taxon>
    </lineage>
</organism>
<keyword evidence="6 7" id="KW-0119">Carbohydrate metabolism</keyword>
<protein>
    <recommendedName>
        <fullName evidence="7 8">Ribulokinase</fullName>
        <ecNumber evidence="7 8">2.7.1.16</ecNumber>
    </recommendedName>
</protein>
<accession>A0A165WMI3</accession>
<evidence type="ECO:0000256" key="1">
    <source>
        <dbReference type="ARBA" id="ARBA00022679"/>
    </source>
</evidence>
<evidence type="ECO:0000256" key="7">
    <source>
        <dbReference type="HAMAP-Rule" id="MF_00520"/>
    </source>
</evidence>
<evidence type="ECO:0000256" key="5">
    <source>
        <dbReference type="ARBA" id="ARBA00022935"/>
    </source>
</evidence>
<dbReference type="GO" id="GO:0005524">
    <property type="term" value="F:ATP binding"/>
    <property type="evidence" value="ECO:0007669"/>
    <property type="project" value="UniProtKB-UniRule"/>
</dbReference>
<evidence type="ECO:0000313" key="12">
    <source>
        <dbReference type="EMBL" id="KZN95114.1"/>
    </source>
</evidence>
<name>A0A165WMI3_9BACI</name>
<evidence type="ECO:0000256" key="3">
    <source>
        <dbReference type="ARBA" id="ARBA00022777"/>
    </source>
</evidence>
<dbReference type="InterPro" id="IPR043129">
    <property type="entry name" value="ATPase_NBD"/>
</dbReference>
<evidence type="ECO:0000256" key="8">
    <source>
        <dbReference type="NCBIfam" id="TIGR01234"/>
    </source>
</evidence>
<evidence type="ECO:0000313" key="13">
    <source>
        <dbReference type="Proteomes" id="UP000076476"/>
    </source>
</evidence>
<keyword evidence="13" id="KW-1185">Reference proteome</keyword>
<dbReference type="Proteomes" id="UP000076476">
    <property type="component" value="Unassembled WGS sequence"/>
</dbReference>
<comment type="caution">
    <text evidence="12">The sequence shown here is derived from an EMBL/GenBank/DDBJ whole genome shotgun (WGS) entry which is preliminary data.</text>
</comment>
<dbReference type="PANTHER" id="PTHR43435:SF4">
    <property type="entry name" value="FGGY CARBOHYDRATE KINASE DOMAIN-CONTAINING PROTEIN"/>
    <property type="match status" value="1"/>
</dbReference>
<evidence type="ECO:0000259" key="11">
    <source>
        <dbReference type="Pfam" id="PF02782"/>
    </source>
</evidence>
<dbReference type="InterPro" id="IPR018485">
    <property type="entry name" value="FGGY_C"/>
</dbReference>
<dbReference type="SUPFAM" id="SSF53067">
    <property type="entry name" value="Actin-like ATPase domain"/>
    <property type="match status" value="2"/>
</dbReference>